<dbReference type="EMBL" id="KV722505">
    <property type="protein sequence ID" value="OCH86947.1"/>
    <property type="molecule type" value="Genomic_DNA"/>
</dbReference>
<name>A0A8E2AUJ4_9APHY</name>
<feature type="non-terminal residue" evidence="2">
    <location>
        <position position="191"/>
    </location>
</feature>
<feature type="compositionally biased region" description="Basic residues" evidence="1">
    <location>
        <begin position="179"/>
        <end position="191"/>
    </location>
</feature>
<gene>
    <name evidence="2" type="ORF">OBBRIDRAFT_890127</name>
</gene>
<evidence type="ECO:0000313" key="3">
    <source>
        <dbReference type="Proteomes" id="UP000250043"/>
    </source>
</evidence>
<reference evidence="2 3" key="1">
    <citation type="submission" date="2016-07" db="EMBL/GenBank/DDBJ databases">
        <title>Draft genome of the white-rot fungus Obba rivulosa 3A-2.</title>
        <authorList>
            <consortium name="DOE Joint Genome Institute"/>
            <person name="Miettinen O."/>
            <person name="Riley R."/>
            <person name="Acob R."/>
            <person name="Barry K."/>
            <person name="Cullen D."/>
            <person name="De Vries R."/>
            <person name="Hainaut M."/>
            <person name="Hatakka A."/>
            <person name="Henrissat B."/>
            <person name="Hilden K."/>
            <person name="Kuo R."/>
            <person name="Labutti K."/>
            <person name="Lipzen A."/>
            <person name="Makela M.R."/>
            <person name="Sandor L."/>
            <person name="Spatafora J.W."/>
            <person name="Grigoriev I.V."/>
            <person name="Hibbett D.S."/>
        </authorList>
    </citation>
    <scope>NUCLEOTIDE SEQUENCE [LARGE SCALE GENOMIC DNA]</scope>
    <source>
        <strain evidence="2 3">3A-2</strain>
    </source>
</reference>
<evidence type="ECO:0000256" key="1">
    <source>
        <dbReference type="SAM" id="MobiDB-lite"/>
    </source>
</evidence>
<feature type="compositionally biased region" description="Polar residues" evidence="1">
    <location>
        <begin position="157"/>
        <end position="175"/>
    </location>
</feature>
<proteinExistence type="predicted"/>
<accession>A0A8E2AUJ4</accession>
<feature type="region of interest" description="Disordered" evidence="1">
    <location>
        <begin position="134"/>
        <end position="191"/>
    </location>
</feature>
<evidence type="ECO:0000313" key="2">
    <source>
        <dbReference type="EMBL" id="OCH86947.1"/>
    </source>
</evidence>
<protein>
    <submittedName>
        <fullName evidence="2">Uncharacterized protein</fullName>
    </submittedName>
</protein>
<organism evidence="2 3">
    <name type="scientific">Obba rivulosa</name>
    <dbReference type="NCBI Taxonomy" id="1052685"/>
    <lineage>
        <taxon>Eukaryota</taxon>
        <taxon>Fungi</taxon>
        <taxon>Dikarya</taxon>
        <taxon>Basidiomycota</taxon>
        <taxon>Agaricomycotina</taxon>
        <taxon>Agaricomycetes</taxon>
        <taxon>Polyporales</taxon>
        <taxon>Gelatoporiaceae</taxon>
        <taxon>Obba</taxon>
    </lineage>
</organism>
<dbReference type="Proteomes" id="UP000250043">
    <property type="component" value="Unassembled WGS sequence"/>
</dbReference>
<dbReference type="AlphaFoldDB" id="A0A8E2AUJ4"/>
<sequence>MSSRYNPYNAMQGVPIKRSAISKPRTTTETRSIQRAMGISLQAFKRFSEYMRKSLKRYCDTTRGYEAQDSQQLKRFRREALEVCPMLEHYEDRWPLEIWTKKQLYMSAYRYRQKRRNLRKKSASISHGSFADAVEHLPSTTSPVTPRRRNPRKNRLDSLTSSPDTQPATPTYSTQSPRRSPRKSRPVRPYV</sequence>
<keyword evidence="3" id="KW-1185">Reference proteome</keyword>
<dbReference type="OrthoDB" id="2801937at2759"/>